<sequence>MIEEPKKGMEFNSLEDLLSYYKSYGKKCGFGVRTKRTERGEDQIVRYVTLACSRGGKARNRTLSVAKRLTRKTEYKAKINASRCDGKLWLTTAHNIHNHDLSPKKSRFFRCNKEVSNAVKRVLDTNDMAGVRMNKSFGSLVDDAGGFKNLSFLEKDCRNYIDKARHLRLGASGACVLREYFLRMQ</sequence>
<gene>
    <name evidence="2" type="ORF">LWI28_026151</name>
</gene>
<reference evidence="2" key="2">
    <citation type="submission" date="2023-02" db="EMBL/GenBank/DDBJ databases">
        <authorList>
            <person name="Swenson N.G."/>
            <person name="Wegrzyn J.L."/>
            <person name="Mcevoy S.L."/>
        </authorList>
    </citation>
    <scope>NUCLEOTIDE SEQUENCE</scope>
    <source>
        <strain evidence="2">91603</strain>
        <tissue evidence="2">Leaf</tissue>
    </source>
</reference>
<feature type="domain" description="FAR1" evidence="1">
    <location>
        <begin position="19"/>
        <end position="102"/>
    </location>
</feature>
<evidence type="ECO:0000313" key="2">
    <source>
        <dbReference type="EMBL" id="KAI9182519.1"/>
    </source>
</evidence>
<comment type="caution">
    <text evidence="2">The sequence shown here is derived from an EMBL/GenBank/DDBJ whole genome shotgun (WGS) entry which is preliminary data.</text>
</comment>
<dbReference type="PANTHER" id="PTHR46328">
    <property type="entry name" value="FAR-RED IMPAIRED RESPONSIVE (FAR1) FAMILY PROTEIN-RELATED"/>
    <property type="match status" value="1"/>
</dbReference>
<accession>A0AAD5J2A6</accession>
<evidence type="ECO:0000313" key="3">
    <source>
        <dbReference type="Proteomes" id="UP001064489"/>
    </source>
</evidence>
<dbReference type="AlphaFoldDB" id="A0AAD5J2A6"/>
<dbReference type="InterPro" id="IPR004330">
    <property type="entry name" value="FAR1_DNA_bnd_dom"/>
</dbReference>
<proteinExistence type="predicted"/>
<protein>
    <recommendedName>
        <fullName evidence="1">FAR1 domain-containing protein</fullName>
    </recommendedName>
</protein>
<name>A0AAD5J2A6_ACENE</name>
<dbReference type="Pfam" id="PF03101">
    <property type="entry name" value="FAR1"/>
    <property type="match status" value="1"/>
</dbReference>
<dbReference type="Proteomes" id="UP001064489">
    <property type="component" value="Chromosome 4"/>
</dbReference>
<evidence type="ECO:0000259" key="1">
    <source>
        <dbReference type="Pfam" id="PF03101"/>
    </source>
</evidence>
<keyword evidence="3" id="KW-1185">Reference proteome</keyword>
<reference evidence="2" key="1">
    <citation type="journal article" date="2022" name="Plant J.">
        <title>Strategies of tolerance reflected in two North American maple genomes.</title>
        <authorList>
            <person name="McEvoy S.L."/>
            <person name="Sezen U.U."/>
            <person name="Trouern-Trend A."/>
            <person name="McMahon S.M."/>
            <person name="Schaberg P.G."/>
            <person name="Yang J."/>
            <person name="Wegrzyn J.L."/>
            <person name="Swenson N.G."/>
        </authorList>
    </citation>
    <scope>NUCLEOTIDE SEQUENCE</scope>
    <source>
        <strain evidence="2">91603</strain>
    </source>
</reference>
<dbReference type="EMBL" id="JAJSOW010000101">
    <property type="protein sequence ID" value="KAI9182519.1"/>
    <property type="molecule type" value="Genomic_DNA"/>
</dbReference>
<dbReference type="PANTHER" id="PTHR46328:SF35">
    <property type="entry name" value="PROTEIN FAR1-RELATED SEQUENCE 5-LIKE"/>
    <property type="match status" value="1"/>
</dbReference>
<organism evidence="2 3">
    <name type="scientific">Acer negundo</name>
    <name type="common">Box elder</name>
    <dbReference type="NCBI Taxonomy" id="4023"/>
    <lineage>
        <taxon>Eukaryota</taxon>
        <taxon>Viridiplantae</taxon>
        <taxon>Streptophyta</taxon>
        <taxon>Embryophyta</taxon>
        <taxon>Tracheophyta</taxon>
        <taxon>Spermatophyta</taxon>
        <taxon>Magnoliopsida</taxon>
        <taxon>eudicotyledons</taxon>
        <taxon>Gunneridae</taxon>
        <taxon>Pentapetalae</taxon>
        <taxon>rosids</taxon>
        <taxon>malvids</taxon>
        <taxon>Sapindales</taxon>
        <taxon>Sapindaceae</taxon>
        <taxon>Hippocastanoideae</taxon>
        <taxon>Acereae</taxon>
        <taxon>Acer</taxon>
    </lineage>
</organism>